<accession>A0A919TNK8</accession>
<dbReference type="AlphaFoldDB" id="A0A919TNK8"/>
<feature type="transmembrane region" description="Helical" evidence="2">
    <location>
        <begin position="158"/>
        <end position="180"/>
    </location>
</feature>
<keyword evidence="2" id="KW-1133">Transmembrane helix</keyword>
<proteinExistence type="predicted"/>
<keyword evidence="2" id="KW-0812">Transmembrane</keyword>
<evidence type="ECO:0000256" key="1">
    <source>
        <dbReference type="SAM" id="MobiDB-lite"/>
    </source>
</evidence>
<dbReference type="EMBL" id="BOMW01000068">
    <property type="protein sequence ID" value="GIF08842.1"/>
    <property type="molecule type" value="Genomic_DNA"/>
</dbReference>
<feature type="region of interest" description="Disordered" evidence="1">
    <location>
        <begin position="186"/>
        <end position="214"/>
    </location>
</feature>
<organism evidence="3 4">
    <name type="scientific">Actinoplanes siamensis</name>
    <dbReference type="NCBI Taxonomy" id="1223317"/>
    <lineage>
        <taxon>Bacteria</taxon>
        <taxon>Bacillati</taxon>
        <taxon>Actinomycetota</taxon>
        <taxon>Actinomycetes</taxon>
        <taxon>Micromonosporales</taxon>
        <taxon>Micromonosporaceae</taxon>
        <taxon>Actinoplanes</taxon>
    </lineage>
</organism>
<evidence type="ECO:0000313" key="4">
    <source>
        <dbReference type="Proteomes" id="UP000629619"/>
    </source>
</evidence>
<dbReference type="RefSeq" id="WP_203684182.1">
    <property type="nucleotide sequence ID" value="NZ_BOMW01000068.1"/>
</dbReference>
<dbReference type="Proteomes" id="UP000629619">
    <property type="component" value="Unassembled WGS sequence"/>
</dbReference>
<feature type="compositionally biased region" description="Low complexity" evidence="1">
    <location>
        <begin position="189"/>
        <end position="206"/>
    </location>
</feature>
<evidence type="ECO:0000313" key="3">
    <source>
        <dbReference type="EMBL" id="GIF08842.1"/>
    </source>
</evidence>
<reference evidence="3" key="1">
    <citation type="submission" date="2021-01" db="EMBL/GenBank/DDBJ databases">
        <title>Whole genome shotgun sequence of Actinoplanes siamensis NBRC 109076.</title>
        <authorList>
            <person name="Komaki H."/>
            <person name="Tamura T."/>
        </authorList>
    </citation>
    <scope>NUCLEOTIDE SEQUENCE</scope>
    <source>
        <strain evidence="3">NBRC 109076</strain>
    </source>
</reference>
<keyword evidence="2" id="KW-0472">Membrane</keyword>
<sequence>MTGAEFHGVDIDLLADYAGGALDGTPEAERVAALIAAEPAWREAFELLEPGMAAVGALLGELPVEPMPVDVVARIDAALAGAGVVPQVGLTRAAGTTPDGDRAAGTTPAGEQAGATPGGDGAHAVPPIGGLDRGGSDAVPQTVIDLDQRRRKRGNHRWVRVAAPIGIAAGVAGFFGYGLLGQNEGASDTAGSRAAAGEATAPAAPRQTLNSGTDYTLGTLAQSLRRATGEPMAPPEGASTMAGPAGAAALDRLRDQQALLDCLAAIARENGGGPLTADTVDYARFGGEPALVVRFTAANGGWSWASGPDCGLPGGDADTLGSVPVR</sequence>
<keyword evidence="4" id="KW-1185">Reference proteome</keyword>
<feature type="region of interest" description="Disordered" evidence="1">
    <location>
        <begin position="91"/>
        <end position="154"/>
    </location>
</feature>
<comment type="caution">
    <text evidence="3">The sequence shown here is derived from an EMBL/GenBank/DDBJ whole genome shotgun (WGS) entry which is preliminary data.</text>
</comment>
<name>A0A919TNK8_9ACTN</name>
<protein>
    <submittedName>
        <fullName evidence="3">Uncharacterized protein</fullName>
    </submittedName>
</protein>
<evidence type="ECO:0000256" key="2">
    <source>
        <dbReference type="SAM" id="Phobius"/>
    </source>
</evidence>
<gene>
    <name evidence="3" type="ORF">Asi03nite_63800</name>
</gene>